<protein>
    <submittedName>
        <fullName evidence="2">Uncharacterized protein</fullName>
    </submittedName>
</protein>
<dbReference type="VEuPathDB" id="GiardiaDB:GMRT_21097"/>
<dbReference type="AlphaFoldDB" id="A0A4Z1SZV5"/>
<comment type="caution">
    <text evidence="2">The sequence shown here is derived from an EMBL/GenBank/DDBJ whole genome shotgun (WGS) entry which is preliminary data.</text>
</comment>
<keyword evidence="3" id="KW-1185">Reference proteome</keyword>
<dbReference type="Proteomes" id="UP000315496">
    <property type="component" value="Chromosome 1"/>
</dbReference>
<evidence type="ECO:0000313" key="2">
    <source>
        <dbReference type="EMBL" id="TNJ30275.1"/>
    </source>
</evidence>
<keyword evidence="1" id="KW-1133">Transmembrane helix</keyword>
<reference evidence="2 3" key="1">
    <citation type="submission" date="2019-05" db="EMBL/GenBank/DDBJ databases">
        <title>The compact genome of Giardia muris reveals important steps in the evolution of intestinal protozoan parasites.</title>
        <authorList>
            <person name="Xu F."/>
            <person name="Jimenez-Gonzalez A."/>
            <person name="Einarsson E."/>
            <person name="Astvaldsson A."/>
            <person name="Peirasmaki D."/>
            <person name="Eckmann L."/>
            <person name="Andersson J.O."/>
            <person name="Svard S.G."/>
            <person name="Jerlstrom-Hultqvist J."/>
        </authorList>
    </citation>
    <scope>NUCLEOTIDE SEQUENCE [LARGE SCALE GENOMIC DNA]</scope>
    <source>
        <strain evidence="2 3">Roberts-Thomson</strain>
    </source>
</reference>
<keyword evidence="1" id="KW-0812">Transmembrane</keyword>
<feature type="transmembrane region" description="Helical" evidence="1">
    <location>
        <begin position="20"/>
        <end position="42"/>
    </location>
</feature>
<accession>A0A4Z1SZV5</accession>
<keyword evidence="1" id="KW-0472">Membrane</keyword>
<organism evidence="2 3">
    <name type="scientific">Giardia muris</name>
    <dbReference type="NCBI Taxonomy" id="5742"/>
    <lineage>
        <taxon>Eukaryota</taxon>
        <taxon>Metamonada</taxon>
        <taxon>Diplomonadida</taxon>
        <taxon>Hexamitidae</taxon>
        <taxon>Giardiinae</taxon>
        <taxon>Giardia</taxon>
    </lineage>
</organism>
<evidence type="ECO:0000256" key="1">
    <source>
        <dbReference type="SAM" id="Phobius"/>
    </source>
</evidence>
<gene>
    <name evidence="2" type="ORF">GMRT_21097</name>
</gene>
<evidence type="ECO:0000313" key="3">
    <source>
        <dbReference type="Proteomes" id="UP000315496"/>
    </source>
</evidence>
<sequence>MPTDDNNHKLLSSAFSSHSLIIHSSLPLLGAGTVGSTLAIGAGMISRTLALRPTLTPALALVLVLALALGPSTTAAIGLTTTARLAFHFFFFPGLQDLCKTSSVSEILVPIL</sequence>
<proteinExistence type="predicted"/>
<dbReference type="EMBL" id="VDLU01000001">
    <property type="protein sequence ID" value="TNJ30275.1"/>
    <property type="molecule type" value="Genomic_DNA"/>
</dbReference>
<feature type="transmembrane region" description="Helical" evidence="1">
    <location>
        <begin position="49"/>
        <end position="69"/>
    </location>
</feature>
<name>A0A4Z1SZV5_GIAMU</name>